<dbReference type="EMBL" id="SGIU01000001">
    <property type="protein sequence ID" value="TAI48832.1"/>
    <property type="molecule type" value="Genomic_DNA"/>
</dbReference>
<comment type="caution">
    <text evidence="2">The sequence shown here is derived from an EMBL/GenBank/DDBJ whole genome shotgun (WGS) entry which is preliminary data.</text>
</comment>
<dbReference type="InterPro" id="IPR037401">
    <property type="entry name" value="SnoaL-like"/>
</dbReference>
<proteinExistence type="predicted"/>
<evidence type="ECO:0000313" key="2">
    <source>
        <dbReference type="EMBL" id="TAI48832.1"/>
    </source>
</evidence>
<dbReference type="AlphaFoldDB" id="A0A4Q8QEA4"/>
<sequence>MNHEHPNISILEKFNPADIASAAEIVADDAIFHYYNPELPDMEGDYIGFEGFQAFFNKISELTQGTFQVHPQSISTWGDEFVVTYTKNTMVLPDKEIETDVVVVWRILDGKIREVWDIPGVHTAKVKTLNT</sequence>
<accession>A0A4Q8QEA4</accession>
<dbReference type="Proteomes" id="UP000291981">
    <property type="component" value="Unassembled WGS sequence"/>
</dbReference>
<protein>
    <submittedName>
        <fullName evidence="2">Nuclear transport factor 2 family protein</fullName>
    </submittedName>
</protein>
<evidence type="ECO:0000259" key="1">
    <source>
        <dbReference type="Pfam" id="PF12680"/>
    </source>
</evidence>
<gene>
    <name evidence="2" type="ORF">EW142_03265</name>
</gene>
<dbReference type="OrthoDB" id="7859473at2"/>
<feature type="domain" description="SnoaL-like" evidence="1">
    <location>
        <begin position="12"/>
        <end position="115"/>
    </location>
</feature>
<dbReference type="InterPro" id="IPR032710">
    <property type="entry name" value="NTF2-like_dom_sf"/>
</dbReference>
<reference evidence="2 3" key="1">
    <citation type="submission" date="2019-02" db="EMBL/GenBank/DDBJ databases">
        <title>Draft genome sequence of Muricauda sp. 176CP4-71.</title>
        <authorList>
            <person name="Park J.-S."/>
        </authorList>
    </citation>
    <scope>NUCLEOTIDE SEQUENCE [LARGE SCALE GENOMIC DNA]</scope>
    <source>
        <strain evidence="2 3">176CP4-71</strain>
    </source>
</reference>
<keyword evidence="3" id="KW-1185">Reference proteome</keyword>
<dbReference type="RefSeq" id="WP_130609596.1">
    <property type="nucleotide sequence ID" value="NZ_SGIU01000001.1"/>
</dbReference>
<dbReference type="Gene3D" id="3.10.450.50">
    <property type="match status" value="1"/>
</dbReference>
<organism evidence="2 3">
    <name type="scientific">Flagellimonas allohymeniacidonis</name>
    <dbReference type="NCBI Taxonomy" id="2517819"/>
    <lineage>
        <taxon>Bacteria</taxon>
        <taxon>Pseudomonadati</taxon>
        <taxon>Bacteroidota</taxon>
        <taxon>Flavobacteriia</taxon>
        <taxon>Flavobacteriales</taxon>
        <taxon>Flavobacteriaceae</taxon>
        <taxon>Flagellimonas</taxon>
    </lineage>
</organism>
<name>A0A4Q8QEA4_9FLAO</name>
<evidence type="ECO:0000313" key="3">
    <source>
        <dbReference type="Proteomes" id="UP000291981"/>
    </source>
</evidence>
<dbReference type="Pfam" id="PF12680">
    <property type="entry name" value="SnoaL_2"/>
    <property type="match status" value="1"/>
</dbReference>
<dbReference type="SUPFAM" id="SSF54427">
    <property type="entry name" value="NTF2-like"/>
    <property type="match status" value="1"/>
</dbReference>